<reference evidence="3 4" key="1">
    <citation type="journal article" date="2014" name="Genome Biol. Evol.">
        <title>The genome of the myxosporean Thelohanellus kitauei shows adaptations to nutrient acquisition within its fish host.</title>
        <authorList>
            <person name="Yang Y."/>
            <person name="Xiong J."/>
            <person name="Zhou Z."/>
            <person name="Huo F."/>
            <person name="Miao W."/>
            <person name="Ran C."/>
            <person name="Liu Y."/>
            <person name="Zhang J."/>
            <person name="Feng J."/>
            <person name="Wang M."/>
            <person name="Wang M."/>
            <person name="Wang L."/>
            <person name="Yao B."/>
        </authorList>
    </citation>
    <scope>NUCLEOTIDE SEQUENCE [LARGE SCALE GENOMIC DNA]</scope>
    <source>
        <strain evidence="3">Wuqing</strain>
    </source>
</reference>
<accession>A0A0C2LZY0</accession>
<dbReference type="AlphaFoldDB" id="A0A0C2LZY0"/>
<evidence type="ECO:0000256" key="2">
    <source>
        <dbReference type="SAM" id="SignalP"/>
    </source>
</evidence>
<dbReference type="EMBL" id="JWZT01005675">
    <property type="protein sequence ID" value="KII60345.1"/>
    <property type="molecule type" value="Genomic_DNA"/>
</dbReference>
<protein>
    <submittedName>
        <fullName evidence="3">Uncharacterized protein</fullName>
    </submittedName>
</protein>
<proteinExistence type="predicted"/>
<organism evidence="3 4">
    <name type="scientific">Thelohanellus kitauei</name>
    <name type="common">Myxosporean</name>
    <dbReference type="NCBI Taxonomy" id="669202"/>
    <lineage>
        <taxon>Eukaryota</taxon>
        <taxon>Metazoa</taxon>
        <taxon>Cnidaria</taxon>
        <taxon>Myxozoa</taxon>
        <taxon>Myxosporea</taxon>
        <taxon>Bivalvulida</taxon>
        <taxon>Platysporina</taxon>
        <taxon>Myxobolidae</taxon>
        <taxon>Thelohanellus</taxon>
    </lineage>
</organism>
<name>A0A0C2LZY0_THEKT</name>
<feature type="chain" id="PRO_5002164060" evidence="2">
    <location>
        <begin position="19"/>
        <end position="153"/>
    </location>
</feature>
<gene>
    <name evidence="3" type="ORF">RF11_12127</name>
</gene>
<feature type="region of interest" description="Disordered" evidence="1">
    <location>
        <begin position="39"/>
        <end position="58"/>
    </location>
</feature>
<dbReference type="Proteomes" id="UP000031668">
    <property type="component" value="Unassembled WGS sequence"/>
</dbReference>
<dbReference type="InterPro" id="IPR019330">
    <property type="entry name" value="MESD"/>
</dbReference>
<evidence type="ECO:0000256" key="1">
    <source>
        <dbReference type="SAM" id="MobiDB-lite"/>
    </source>
</evidence>
<dbReference type="GO" id="GO:0006457">
    <property type="term" value="P:protein folding"/>
    <property type="evidence" value="ECO:0007669"/>
    <property type="project" value="InterPro"/>
</dbReference>
<sequence>MSFRSVLFLLIGLYFANSTFYDEKRAYKLYEEWNKNEQDYDPEDDKDDEMTSTSLEDRKKRGIGSKMAVIYLGEDIEMEETERISKIWERRLVNMYIPINRFVVNKKTIVLSMKETSRLKKFITFFHKQKDCKTFVIDQVTYDCGTIEEDQDL</sequence>
<keyword evidence="4" id="KW-1185">Reference proteome</keyword>
<feature type="signal peptide" evidence="2">
    <location>
        <begin position="1"/>
        <end position="18"/>
    </location>
</feature>
<evidence type="ECO:0000313" key="3">
    <source>
        <dbReference type="EMBL" id="KII60345.1"/>
    </source>
</evidence>
<evidence type="ECO:0000313" key="4">
    <source>
        <dbReference type="Proteomes" id="UP000031668"/>
    </source>
</evidence>
<dbReference type="Gene3D" id="3.30.70.260">
    <property type="match status" value="1"/>
</dbReference>
<feature type="compositionally biased region" description="Acidic residues" evidence="1">
    <location>
        <begin position="39"/>
        <end position="50"/>
    </location>
</feature>
<keyword evidence="2" id="KW-0732">Signal</keyword>
<dbReference type="OrthoDB" id="10544445at2759"/>
<dbReference type="Pfam" id="PF10185">
    <property type="entry name" value="Mesd"/>
    <property type="match status" value="1"/>
</dbReference>
<comment type="caution">
    <text evidence="3">The sequence shown here is derived from an EMBL/GenBank/DDBJ whole genome shotgun (WGS) entry which is preliminary data.</text>
</comment>